<feature type="domain" description="HTH marR-type" evidence="5">
    <location>
        <begin position="37"/>
        <end position="95"/>
    </location>
</feature>
<evidence type="ECO:0000313" key="7">
    <source>
        <dbReference type="Proteomes" id="UP000197361"/>
    </source>
</evidence>
<dbReference type="InterPro" id="IPR036388">
    <property type="entry name" value="WH-like_DNA-bd_sf"/>
</dbReference>
<comment type="caution">
    <text evidence="6">The sequence shown here is derived from an EMBL/GenBank/DDBJ whole genome shotgun (WGS) entry which is preliminary data.</text>
</comment>
<evidence type="ECO:0000256" key="3">
    <source>
        <dbReference type="ARBA" id="ARBA00023163"/>
    </source>
</evidence>
<evidence type="ECO:0000313" key="6">
    <source>
        <dbReference type="EMBL" id="OWQ95037.1"/>
    </source>
</evidence>
<dbReference type="SUPFAM" id="SSF46785">
    <property type="entry name" value="Winged helix' DNA-binding domain"/>
    <property type="match status" value="1"/>
</dbReference>
<keyword evidence="7" id="KW-1185">Reference proteome</keyword>
<dbReference type="AlphaFoldDB" id="A0A246JQD3"/>
<keyword evidence="1 4" id="KW-0805">Transcription regulation</keyword>
<dbReference type="InterPro" id="IPR000835">
    <property type="entry name" value="HTH_MarR-typ"/>
</dbReference>
<keyword evidence="2 4" id="KW-0238">DNA-binding</keyword>
<dbReference type="GO" id="GO:0003700">
    <property type="term" value="F:DNA-binding transcription factor activity"/>
    <property type="evidence" value="ECO:0007669"/>
    <property type="project" value="InterPro"/>
</dbReference>
<dbReference type="Gene3D" id="1.10.10.10">
    <property type="entry name" value="Winged helix-like DNA-binding domain superfamily/Winged helix DNA-binding domain"/>
    <property type="match status" value="1"/>
</dbReference>
<comment type="similarity">
    <text evidence="4">Belongs to the GbsR family.</text>
</comment>
<reference evidence="6 7" key="1">
    <citation type="journal article" date="2010" name="Int. J. Syst. Evol. Microbiol.">
        <title>Sphingopyxis bauzanensis sp. nov., a psychrophilic bacterium isolated from soil.</title>
        <authorList>
            <person name="Zhang D.C."/>
            <person name="Liu H.C."/>
            <person name="Xin Y.H."/>
            <person name="Zhou Y.G."/>
            <person name="Schinner F."/>
            <person name="Margesin R."/>
        </authorList>
    </citation>
    <scope>NUCLEOTIDE SEQUENCE [LARGE SCALE GENOMIC DNA]</scope>
    <source>
        <strain evidence="6 7">DSM 22271</strain>
    </source>
</reference>
<accession>A0A246JQD3</accession>
<protein>
    <recommendedName>
        <fullName evidence="4">HTH-type transcriptional regulator</fullName>
    </recommendedName>
</protein>
<dbReference type="InterPro" id="IPR011991">
    <property type="entry name" value="ArsR-like_HTH"/>
</dbReference>
<evidence type="ECO:0000256" key="1">
    <source>
        <dbReference type="ARBA" id="ARBA00023015"/>
    </source>
</evidence>
<dbReference type="InterPro" id="IPR036390">
    <property type="entry name" value="WH_DNA-bd_sf"/>
</dbReference>
<sequence length="209" mass="23833">MSLAPDSPAASPSPPFRLSPLAQAFVLHFGEMGSRWGINRTVGQIYAMLFLADAPRHAEEISEALSLSRGSVSMGLKELASWNLVQLRHVPGDRRDYYETPRDVWAIFRTLVEERKKREIDPTLTKLRTLLMEPATDASDRFAQERIGAMHEQIELLTDWYAEMRRLDNERLLQLLRLGERVVKALEFKDRMLGRGKTPAATENDNGRT</sequence>
<dbReference type="PANTHER" id="PTHR38465:SF1">
    <property type="entry name" value="HTH-TYPE TRANSCRIPTIONAL REGULATOR MJ1563-RELATED"/>
    <property type="match status" value="1"/>
</dbReference>
<dbReference type="EMBL" id="NISK01000004">
    <property type="protein sequence ID" value="OWQ95037.1"/>
    <property type="molecule type" value="Genomic_DNA"/>
</dbReference>
<proteinExistence type="inferred from homology"/>
<dbReference type="InterPro" id="IPR026282">
    <property type="entry name" value="MJ1563"/>
</dbReference>
<dbReference type="InterPro" id="IPR052362">
    <property type="entry name" value="HTH-GbsR_regulator"/>
</dbReference>
<evidence type="ECO:0000256" key="2">
    <source>
        <dbReference type="ARBA" id="ARBA00023125"/>
    </source>
</evidence>
<dbReference type="OrthoDB" id="9792628at2"/>
<dbReference type="GO" id="GO:0003677">
    <property type="term" value="F:DNA binding"/>
    <property type="evidence" value="ECO:0007669"/>
    <property type="project" value="UniProtKB-UniRule"/>
</dbReference>
<dbReference type="CDD" id="cd00090">
    <property type="entry name" value="HTH_ARSR"/>
    <property type="match status" value="1"/>
</dbReference>
<name>A0A246JQD3_9SPHN</name>
<evidence type="ECO:0000259" key="5">
    <source>
        <dbReference type="Pfam" id="PF12802"/>
    </source>
</evidence>
<dbReference type="PIRSF" id="PIRSF006707">
    <property type="entry name" value="MJ1563"/>
    <property type="match status" value="1"/>
</dbReference>
<dbReference type="Pfam" id="PF12802">
    <property type="entry name" value="MarR_2"/>
    <property type="match status" value="1"/>
</dbReference>
<organism evidence="6 7">
    <name type="scientific">Sphingopyxis bauzanensis</name>
    <dbReference type="NCBI Taxonomy" id="651663"/>
    <lineage>
        <taxon>Bacteria</taxon>
        <taxon>Pseudomonadati</taxon>
        <taxon>Pseudomonadota</taxon>
        <taxon>Alphaproteobacteria</taxon>
        <taxon>Sphingomonadales</taxon>
        <taxon>Sphingomonadaceae</taxon>
        <taxon>Sphingopyxis</taxon>
    </lineage>
</organism>
<dbReference type="Proteomes" id="UP000197361">
    <property type="component" value="Unassembled WGS sequence"/>
</dbReference>
<gene>
    <name evidence="6" type="ORF">CDQ92_17540</name>
</gene>
<keyword evidence="3 4" id="KW-0804">Transcription</keyword>
<evidence type="ECO:0000256" key="4">
    <source>
        <dbReference type="PIRNR" id="PIRNR006707"/>
    </source>
</evidence>
<dbReference type="PANTHER" id="PTHR38465">
    <property type="entry name" value="HTH-TYPE TRANSCRIPTIONAL REGULATOR MJ1563-RELATED"/>
    <property type="match status" value="1"/>
</dbReference>